<evidence type="ECO:0000256" key="4">
    <source>
        <dbReference type="ARBA" id="ARBA00022691"/>
    </source>
</evidence>
<dbReference type="PANTHER" id="PTHR43667:SF2">
    <property type="entry name" value="FATTY ACID C-METHYL TRANSFERASE"/>
    <property type="match status" value="1"/>
</dbReference>
<dbReference type="Gene3D" id="3.40.50.150">
    <property type="entry name" value="Vaccinia Virus protein VP39"/>
    <property type="match status" value="1"/>
</dbReference>
<dbReference type="Pfam" id="PF02353">
    <property type="entry name" value="CMAS"/>
    <property type="match status" value="1"/>
</dbReference>
<dbReference type="GO" id="GO:0008168">
    <property type="term" value="F:methyltransferase activity"/>
    <property type="evidence" value="ECO:0007669"/>
    <property type="project" value="UniProtKB-KW"/>
</dbReference>
<dbReference type="InterPro" id="IPR050723">
    <property type="entry name" value="CFA/CMAS"/>
</dbReference>
<protein>
    <submittedName>
        <fullName evidence="8">Class I SAM-dependent methyltransferase</fullName>
    </submittedName>
</protein>
<evidence type="ECO:0000313" key="8">
    <source>
        <dbReference type="EMBL" id="QQV75912.1"/>
    </source>
</evidence>
<dbReference type="EMBL" id="CP061035">
    <property type="protein sequence ID" value="QQV75912.1"/>
    <property type="molecule type" value="Genomic_DNA"/>
</dbReference>
<evidence type="ECO:0000256" key="5">
    <source>
        <dbReference type="ARBA" id="ARBA00023098"/>
    </source>
</evidence>
<keyword evidence="4" id="KW-0949">S-adenosyl-L-methionine</keyword>
<gene>
    <name evidence="8" type="ORF">H5J25_09875</name>
</gene>
<sequence length="426" mass="47220">MNAVTPNRGRRFGMPKRRGGPGRERRASVDWLLNRFHGTFHRILDRIDAGLEVGAIEATLPDGTRRTLGGRKPGPVAIVDMPSWRAIVRLVTGGSAGWYVAWAAGDWSSPDPVPLFDLFMRNAVSLGETARSGGLVRFLGRLAHRLRRNDKQGSRRNIEFHYDLGNDFYGLWLDPGMTYSSAMFDSDAQSLEDAQATKLNAMLERTATAPGDTILEIGSGWGSFAEVAARAGRKVHSITLSAEQKAAVDLRMAEAGLTADVMVSITDYRDVAGQFDAIVSIEMVEAVGQEYWPSYLSAISKALKPGGRAAIQYILIDDAIFDSYARNVDFIQRYVFPGGMLLSESRFRALAEGQGLEWHDRSAFGLDYTETLKRWRIAFDAAVDGGFLPPEFDQHFVDLWRYYLMYCEGGFRGGGIDVAQVTLIKR</sequence>
<dbReference type="SUPFAM" id="SSF53335">
    <property type="entry name" value="S-adenosyl-L-methionine-dependent methyltransferases"/>
    <property type="match status" value="1"/>
</dbReference>
<keyword evidence="2 8" id="KW-0489">Methyltransferase</keyword>
<dbReference type="PANTHER" id="PTHR43667">
    <property type="entry name" value="CYCLOPROPANE-FATTY-ACYL-PHOSPHOLIPID SYNTHASE"/>
    <property type="match status" value="1"/>
</dbReference>
<keyword evidence="5" id="KW-0443">Lipid metabolism</keyword>
<dbReference type="PIRSF" id="PIRSF003085">
    <property type="entry name" value="CMAS"/>
    <property type="match status" value="1"/>
</dbReference>
<name>A0A974S2S3_9SPHN</name>
<organism evidence="8 9">
    <name type="scientific">Sphingomonas aliaeris</name>
    <dbReference type="NCBI Taxonomy" id="2759526"/>
    <lineage>
        <taxon>Bacteria</taxon>
        <taxon>Pseudomonadati</taxon>
        <taxon>Pseudomonadota</taxon>
        <taxon>Alphaproteobacteria</taxon>
        <taxon>Sphingomonadales</taxon>
        <taxon>Sphingomonadaceae</taxon>
        <taxon>Sphingomonas</taxon>
    </lineage>
</organism>
<keyword evidence="3" id="KW-0808">Transferase</keyword>
<evidence type="ECO:0000256" key="2">
    <source>
        <dbReference type="ARBA" id="ARBA00022603"/>
    </source>
</evidence>
<accession>A0A974S2S3</accession>
<comment type="similarity">
    <text evidence="1">Belongs to the CFA/CMAS family.</text>
</comment>
<dbReference type="KEGG" id="sari:H5J25_09875"/>
<dbReference type="AlphaFoldDB" id="A0A974S2S3"/>
<dbReference type="CDD" id="cd02440">
    <property type="entry name" value="AdoMet_MTases"/>
    <property type="match status" value="1"/>
</dbReference>
<dbReference type="InterPro" id="IPR029063">
    <property type="entry name" value="SAM-dependent_MTases_sf"/>
</dbReference>
<proteinExistence type="inferred from homology"/>
<feature type="region of interest" description="Disordered" evidence="7">
    <location>
        <begin position="1"/>
        <end position="24"/>
    </location>
</feature>
<evidence type="ECO:0000256" key="3">
    <source>
        <dbReference type="ARBA" id="ARBA00022679"/>
    </source>
</evidence>
<dbReference type="GO" id="GO:0032259">
    <property type="term" value="P:methylation"/>
    <property type="evidence" value="ECO:0007669"/>
    <property type="project" value="UniProtKB-KW"/>
</dbReference>
<evidence type="ECO:0000256" key="1">
    <source>
        <dbReference type="ARBA" id="ARBA00010815"/>
    </source>
</evidence>
<feature type="active site" evidence="6">
    <location>
        <position position="407"/>
    </location>
</feature>
<evidence type="ECO:0000256" key="6">
    <source>
        <dbReference type="PIRSR" id="PIRSR003085-1"/>
    </source>
</evidence>
<feature type="compositionally biased region" description="Basic residues" evidence="7">
    <location>
        <begin position="8"/>
        <end position="20"/>
    </location>
</feature>
<keyword evidence="9" id="KW-1185">Reference proteome</keyword>
<dbReference type="RefSeq" id="WP_202090562.1">
    <property type="nucleotide sequence ID" value="NZ_CP061035.1"/>
</dbReference>
<dbReference type="Proteomes" id="UP000595894">
    <property type="component" value="Chromosome"/>
</dbReference>
<dbReference type="GO" id="GO:0008610">
    <property type="term" value="P:lipid biosynthetic process"/>
    <property type="evidence" value="ECO:0007669"/>
    <property type="project" value="InterPro"/>
</dbReference>
<dbReference type="InterPro" id="IPR003333">
    <property type="entry name" value="CMAS"/>
</dbReference>
<evidence type="ECO:0000313" key="9">
    <source>
        <dbReference type="Proteomes" id="UP000595894"/>
    </source>
</evidence>
<reference evidence="9" key="1">
    <citation type="submission" date="2020-09" db="EMBL/GenBank/DDBJ databases">
        <title>Sphingomonas sp., a new species isolated from pork steak.</title>
        <authorList>
            <person name="Heidler von Heilborn D."/>
        </authorList>
    </citation>
    <scope>NUCLEOTIDE SEQUENCE [LARGE SCALE GENOMIC DNA]</scope>
</reference>
<evidence type="ECO:0000256" key="7">
    <source>
        <dbReference type="SAM" id="MobiDB-lite"/>
    </source>
</evidence>